<dbReference type="RefSeq" id="WP_418890306.1">
    <property type="nucleotide sequence ID" value="NZ_JBEUWX010000002.1"/>
</dbReference>
<evidence type="ECO:0000256" key="1">
    <source>
        <dbReference type="SAM" id="Phobius"/>
    </source>
</evidence>
<feature type="transmembrane region" description="Helical" evidence="1">
    <location>
        <begin position="315"/>
        <end position="336"/>
    </location>
</feature>
<organism evidence="2 3">
    <name type="scientific">Dentiradicibacter hellwigii</name>
    <dbReference type="NCBI Taxonomy" id="3149053"/>
    <lineage>
        <taxon>Bacteria</taxon>
        <taxon>Pseudomonadati</taxon>
        <taxon>Pseudomonadota</taxon>
        <taxon>Betaproteobacteria</taxon>
        <taxon>Rhodocyclales</taxon>
        <taxon>Rhodocyclaceae</taxon>
        <taxon>Dentiradicibacter</taxon>
    </lineage>
</organism>
<keyword evidence="1" id="KW-0812">Transmembrane</keyword>
<evidence type="ECO:0000313" key="3">
    <source>
        <dbReference type="Proteomes" id="UP001574673"/>
    </source>
</evidence>
<dbReference type="Proteomes" id="UP001574673">
    <property type="component" value="Unassembled WGS sequence"/>
</dbReference>
<evidence type="ECO:0000313" key="2">
    <source>
        <dbReference type="EMBL" id="MFA9949161.1"/>
    </source>
</evidence>
<reference evidence="3" key="1">
    <citation type="submission" date="2024-06" db="EMBL/GenBank/DDBJ databases">
        <title>Radixoralia hellwigii gen. nov., sp nov., isolated from a root canal in the human oral cavity.</title>
        <authorList>
            <person name="Bartsch S."/>
            <person name="Wittmer A."/>
            <person name="Schulz A.-K."/>
            <person name="Neumann-Schaal M."/>
            <person name="Wolf J."/>
            <person name="Gronow S."/>
            <person name="Tennert C."/>
            <person name="Haecker G."/>
            <person name="Cieplik F."/>
            <person name="Al-Ahmad A."/>
        </authorList>
    </citation>
    <scope>NUCLEOTIDE SEQUENCE [LARGE SCALE GENOMIC DNA]</scope>
    <source>
        <strain evidence="3">Wk13</strain>
    </source>
</reference>
<protein>
    <submittedName>
        <fullName evidence="2">Uncharacterized protein</fullName>
    </submittedName>
</protein>
<name>A0ABV4UBX9_9RHOO</name>
<comment type="caution">
    <text evidence="2">The sequence shown here is derived from an EMBL/GenBank/DDBJ whole genome shotgun (WGS) entry which is preliminary data.</text>
</comment>
<gene>
    <name evidence="2" type="ORF">ABCS64_02260</name>
</gene>
<sequence>MQTAYTLEWEAKNRVALKAAIASGNEELAQALEDGFKSGLARVKFDDLKRKYDALFADMTRRMEEVREEASRDGGLLAGFAADERVAQIRDEMIPQLQALIDKMREAGAEPLLTEKTVSESTRAIKKIINEGDKAWTKFTDDIERGLTDSLYRSFEQGKSFGQTFIESIKNLFKTTVLKLTIQSTVHEGLGMLGLSKSGGMGSLSNLLSLGKTGYDLYSGNSMIGRIAGMFGWGKSLGSGITAAAGMGGVGAGLSFAGAGITGTIGGGIGAGALGSGITGGIGGIGGSIGGGALGSGISGSIGSIGGSAGGLSSLMPSMSTLGWVGAGLGAAMAIFKNSKKNAVAKNTRAMPTPCLMMPAG</sequence>
<accession>A0ABV4UBX9</accession>
<keyword evidence="1" id="KW-0472">Membrane</keyword>
<proteinExistence type="predicted"/>
<keyword evidence="1" id="KW-1133">Transmembrane helix</keyword>
<keyword evidence="3" id="KW-1185">Reference proteome</keyword>
<dbReference type="EMBL" id="JBEUWX010000002">
    <property type="protein sequence ID" value="MFA9949161.1"/>
    <property type="molecule type" value="Genomic_DNA"/>
</dbReference>